<evidence type="ECO:0000313" key="1">
    <source>
        <dbReference type="EMBL" id="KAK3358160.1"/>
    </source>
</evidence>
<sequence length="279" mass="31140">MLTNTLFSIRTLYWFTYLQEDVYGSETDKMRVAPDCSGSRKGLLGQSGRCTLPEFLSYVWAPTKGDSKPDVTKVAWPAAAKGPNSATHGQIFNAIVKTRHADGTKIGGYGFHGNCDTEKLLPGAQSYSEALSRFGITSVSAMEETKTKHDSSEITQGERDVFSHWYREARSISEAIVAFREKEKWDYLKNKGGLEDKLGVVPVWTTKSGALGETTYSWSVLNVKETLEELDDTTVFYDTFKTLSEGDFGGYHAAWWTAKYARSCYDSCSVEHECEDDKA</sequence>
<dbReference type="Proteomes" id="UP001275084">
    <property type="component" value="Unassembled WGS sequence"/>
</dbReference>
<gene>
    <name evidence="1" type="ORF">B0T25DRAFT_567397</name>
</gene>
<organism evidence="1 2">
    <name type="scientific">Lasiosphaeria hispida</name>
    <dbReference type="NCBI Taxonomy" id="260671"/>
    <lineage>
        <taxon>Eukaryota</taxon>
        <taxon>Fungi</taxon>
        <taxon>Dikarya</taxon>
        <taxon>Ascomycota</taxon>
        <taxon>Pezizomycotina</taxon>
        <taxon>Sordariomycetes</taxon>
        <taxon>Sordariomycetidae</taxon>
        <taxon>Sordariales</taxon>
        <taxon>Lasiosphaeriaceae</taxon>
        <taxon>Lasiosphaeria</taxon>
    </lineage>
</organism>
<name>A0AAJ0HNK9_9PEZI</name>
<proteinExistence type="predicted"/>
<reference evidence="1" key="2">
    <citation type="submission" date="2023-06" db="EMBL/GenBank/DDBJ databases">
        <authorList>
            <consortium name="Lawrence Berkeley National Laboratory"/>
            <person name="Haridas S."/>
            <person name="Hensen N."/>
            <person name="Bonometti L."/>
            <person name="Westerberg I."/>
            <person name="Brannstrom I.O."/>
            <person name="Guillou S."/>
            <person name="Cros-Aarteil S."/>
            <person name="Calhoun S."/>
            <person name="Kuo A."/>
            <person name="Mondo S."/>
            <person name="Pangilinan J."/>
            <person name="Riley R."/>
            <person name="Labutti K."/>
            <person name="Andreopoulos B."/>
            <person name="Lipzen A."/>
            <person name="Chen C."/>
            <person name="Yanf M."/>
            <person name="Daum C."/>
            <person name="Ng V."/>
            <person name="Clum A."/>
            <person name="Steindorff A."/>
            <person name="Ohm R."/>
            <person name="Martin F."/>
            <person name="Silar P."/>
            <person name="Natvig D."/>
            <person name="Lalanne C."/>
            <person name="Gautier V."/>
            <person name="Ament-Velasquez S.L."/>
            <person name="Kruys A."/>
            <person name="Hutchinson M.I."/>
            <person name="Powell A.J."/>
            <person name="Barry K."/>
            <person name="Miller A.N."/>
            <person name="Grigoriev I.V."/>
            <person name="Debuchy R."/>
            <person name="Gladieux P."/>
            <person name="Thoren M.H."/>
            <person name="Johannesson H."/>
        </authorList>
    </citation>
    <scope>NUCLEOTIDE SEQUENCE</scope>
    <source>
        <strain evidence="1">CBS 955.72</strain>
    </source>
</reference>
<reference evidence="1" key="1">
    <citation type="journal article" date="2023" name="Mol. Phylogenet. Evol.">
        <title>Genome-scale phylogeny and comparative genomics of the fungal order Sordariales.</title>
        <authorList>
            <person name="Hensen N."/>
            <person name="Bonometti L."/>
            <person name="Westerberg I."/>
            <person name="Brannstrom I.O."/>
            <person name="Guillou S."/>
            <person name="Cros-Aarteil S."/>
            <person name="Calhoun S."/>
            <person name="Haridas S."/>
            <person name="Kuo A."/>
            <person name="Mondo S."/>
            <person name="Pangilinan J."/>
            <person name="Riley R."/>
            <person name="LaButti K."/>
            <person name="Andreopoulos B."/>
            <person name="Lipzen A."/>
            <person name="Chen C."/>
            <person name="Yan M."/>
            <person name="Daum C."/>
            <person name="Ng V."/>
            <person name="Clum A."/>
            <person name="Steindorff A."/>
            <person name="Ohm R.A."/>
            <person name="Martin F."/>
            <person name="Silar P."/>
            <person name="Natvig D.O."/>
            <person name="Lalanne C."/>
            <person name="Gautier V."/>
            <person name="Ament-Velasquez S.L."/>
            <person name="Kruys A."/>
            <person name="Hutchinson M.I."/>
            <person name="Powell A.J."/>
            <person name="Barry K."/>
            <person name="Miller A.N."/>
            <person name="Grigoriev I.V."/>
            <person name="Debuchy R."/>
            <person name="Gladieux P."/>
            <person name="Hiltunen Thoren M."/>
            <person name="Johannesson H."/>
        </authorList>
    </citation>
    <scope>NUCLEOTIDE SEQUENCE</scope>
    <source>
        <strain evidence="1">CBS 955.72</strain>
    </source>
</reference>
<accession>A0AAJ0HNK9</accession>
<evidence type="ECO:0000313" key="2">
    <source>
        <dbReference type="Proteomes" id="UP001275084"/>
    </source>
</evidence>
<keyword evidence="2" id="KW-1185">Reference proteome</keyword>
<protein>
    <submittedName>
        <fullName evidence="1">Uncharacterized protein</fullName>
    </submittedName>
</protein>
<dbReference type="AlphaFoldDB" id="A0AAJ0HNK9"/>
<dbReference type="EMBL" id="JAUIQD010000003">
    <property type="protein sequence ID" value="KAK3358160.1"/>
    <property type="molecule type" value="Genomic_DNA"/>
</dbReference>
<comment type="caution">
    <text evidence="1">The sequence shown here is derived from an EMBL/GenBank/DDBJ whole genome shotgun (WGS) entry which is preliminary data.</text>
</comment>